<name>A0ABU7GYN3_9SPHI</name>
<dbReference type="NCBIfam" id="TIGR04019">
    <property type="entry name" value="B_thiol_YtxJ"/>
    <property type="match status" value="1"/>
</dbReference>
<organism evidence="1 2">
    <name type="scientific">Pedobacter flavus</name>
    <dbReference type="NCBI Taxonomy" id="3113906"/>
    <lineage>
        <taxon>Bacteria</taxon>
        <taxon>Pseudomonadati</taxon>
        <taxon>Bacteroidota</taxon>
        <taxon>Sphingobacteriia</taxon>
        <taxon>Sphingobacteriales</taxon>
        <taxon>Sphingobacteriaceae</taxon>
        <taxon>Pedobacter</taxon>
    </lineage>
</organism>
<dbReference type="Proteomes" id="UP001337681">
    <property type="component" value="Unassembled WGS sequence"/>
</dbReference>
<accession>A0ABU7GYN3</accession>
<proteinExistence type="predicted"/>
<sequence>MNWINLTSQEQVDSIKNSTGYSVIFKHSTRCSISLMAKRGFESNWEVIPPTTPLYFLDLLNYREISNSIAEDFNVYHESPQALLIYNGECILDLSHSDISAEEIADSIKI</sequence>
<keyword evidence="2" id="KW-1185">Reference proteome</keyword>
<reference evidence="1 2" key="1">
    <citation type="submission" date="2024-01" db="EMBL/GenBank/DDBJ databases">
        <title>Pedobacter sp. nov., isolated from oil-contaminated soil.</title>
        <authorList>
            <person name="Le N.T.T."/>
        </authorList>
    </citation>
    <scope>NUCLEOTIDE SEQUENCE [LARGE SCALE GENOMIC DNA]</scope>
    <source>
        <strain evidence="1 2">VNH31</strain>
    </source>
</reference>
<dbReference type="Pfam" id="PF11009">
    <property type="entry name" value="BrxC"/>
    <property type="match status" value="1"/>
</dbReference>
<protein>
    <submittedName>
        <fullName evidence="1">Bacillithiol system redox-active protein YtxJ</fullName>
    </submittedName>
</protein>
<dbReference type="EMBL" id="JAZDQU010000001">
    <property type="protein sequence ID" value="MEE1884055.1"/>
    <property type="molecule type" value="Genomic_DNA"/>
</dbReference>
<evidence type="ECO:0000313" key="1">
    <source>
        <dbReference type="EMBL" id="MEE1884055.1"/>
    </source>
</evidence>
<dbReference type="Gene3D" id="3.40.30.10">
    <property type="entry name" value="Glutaredoxin"/>
    <property type="match status" value="1"/>
</dbReference>
<evidence type="ECO:0000313" key="2">
    <source>
        <dbReference type="Proteomes" id="UP001337681"/>
    </source>
</evidence>
<dbReference type="InterPro" id="IPR022551">
    <property type="entry name" value="BrxC"/>
</dbReference>
<comment type="caution">
    <text evidence="1">The sequence shown here is derived from an EMBL/GenBank/DDBJ whole genome shotgun (WGS) entry which is preliminary data.</text>
</comment>
<gene>
    <name evidence="1" type="primary">ytxJ</name>
    <name evidence="1" type="ORF">VRU49_01365</name>
</gene>
<dbReference type="RefSeq" id="WP_330144973.1">
    <property type="nucleotide sequence ID" value="NZ_JAZDQU010000001.1"/>
</dbReference>